<keyword evidence="2" id="KW-0328">Glycosyltransferase</keyword>
<dbReference type="AlphaFoldDB" id="A0A0M0JQW4"/>
<dbReference type="Proteomes" id="UP000037460">
    <property type="component" value="Unassembled WGS sequence"/>
</dbReference>
<evidence type="ECO:0000256" key="3">
    <source>
        <dbReference type="ARBA" id="ARBA00022679"/>
    </source>
</evidence>
<dbReference type="OrthoDB" id="411524at2759"/>
<protein>
    <submittedName>
        <fullName evidence="5">Putative galacturonosyltransferase-like 7-like protein</fullName>
    </submittedName>
</protein>
<evidence type="ECO:0000256" key="4">
    <source>
        <dbReference type="ARBA" id="ARBA00022723"/>
    </source>
</evidence>
<sequence>MAQSQSPPPPRGLVLDDAVTATTSAGIGQPSLKKVDVGDVQTPAHVVVGADRVHWPGVIGVINSLLANSATPERLHVLALCPSGLEDNFTKYLQCHGLKPSRASDAKLRVAGFDPKRVPPLKVQTKLTNLESPLNFARFYLAELLPGVRKVLYLDADVIVAGDAVALLDGALPAGELCAATLRKTTLGTKGVASLKNEKLLARFLQRYGRALPLDQRGFNAGVFVFNLHSWRAFNLTHEAEHWIRANNQEKLYALGSQPPLTLAILGAGGGRGRCQPLPAEWHLDCLGCMGHGRIKTAEQLQTAKLFHWNGPNKPFKTGKGDRKRAYVELFAPYKGRGDNC</sequence>
<accession>A0A0M0JQW4</accession>
<evidence type="ECO:0000313" key="5">
    <source>
        <dbReference type="EMBL" id="KOO28971.1"/>
    </source>
</evidence>
<dbReference type="PANTHER" id="PTHR13778">
    <property type="entry name" value="GLYCOSYLTRANSFERASE 8 DOMAIN-CONTAINING PROTEIN"/>
    <property type="match status" value="1"/>
</dbReference>
<gene>
    <name evidence="5" type="ORF">Ctob_014233</name>
</gene>
<keyword evidence="4" id="KW-0479">Metal-binding</keyword>
<name>A0A0M0JQW4_9EUKA</name>
<dbReference type="Pfam" id="PF01501">
    <property type="entry name" value="Glyco_transf_8"/>
    <property type="match status" value="1"/>
</dbReference>
<dbReference type="SUPFAM" id="SSF53448">
    <property type="entry name" value="Nucleotide-diphospho-sugar transferases"/>
    <property type="match status" value="1"/>
</dbReference>
<keyword evidence="6" id="KW-1185">Reference proteome</keyword>
<dbReference type="GO" id="GO:0005794">
    <property type="term" value="C:Golgi apparatus"/>
    <property type="evidence" value="ECO:0007669"/>
    <property type="project" value="TreeGrafter"/>
</dbReference>
<evidence type="ECO:0000256" key="1">
    <source>
        <dbReference type="ARBA" id="ARBA00006351"/>
    </source>
</evidence>
<dbReference type="PANTHER" id="PTHR13778:SF47">
    <property type="entry name" value="LIPOPOLYSACCHARIDE 1,3-GALACTOSYLTRANSFERASE"/>
    <property type="match status" value="1"/>
</dbReference>
<proteinExistence type="inferred from homology"/>
<evidence type="ECO:0000313" key="6">
    <source>
        <dbReference type="Proteomes" id="UP000037460"/>
    </source>
</evidence>
<evidence type="ECO:0000256" key="2">
    <source>
        <dbReference type="ARBA" id="ARBA00022676"/>
    </source>
</evidence>
<dbReference type="InterPro" id="IPR029044">
    <property type="entry name" value="Nucleotide-diphossugar_trans"/>
</dbReference>
<dbReference type="EMBL" id="JWZX01002483">
    <property type="protein sequence ID" value="KOO28971.1"/>
    <property type="molecule type" value="Genomic_DNA"/>
</dbReference>
<dbReference type="GO" id="GO:0046872">
    <property type="term" value="F:metal ion binding"/>
    <property type="evidence" value="ECO:0007669"/>
    <property type="project" value="UniProtKB-KW"/>
</dbReference>
<comment type="caution">
    <text evidence="5">The sequence shown here is derived from an EMBL/GenBank/DDBJ whole genome shotgun (WGS) entry which is preliminary data.</text>
</comment>
<dbReference type="InterPro" id="IPR002495">
    <property type="entry name" value="Glyco_trans_8"/>
</dbReference>
<dbReference type="InterPro" id="IPR050748">
    <property type="entry name" value="Glycosyltrans_8_dom-fam"/>
</dbReference>
<organism evidence="5 6">
    <name type="scientific">Chrysochromulina tobinii</name>
    <dbReference type="NCBI Taxonomy" id="1460289"/>
    <lineage>
        <taxon>Eukaryota</taxon>
        <taxon>Haptista</taxon>
        <taxon>Haptophyta</taxon>
        <taxon>Prymnesiophyceae</taxon>
        <taxon>Prymnesiales</taxon>
        <taxon>Chrysochromulinaceae</taxon>
        <taxon>Chrysochromulina</taxon>
    </lineage>
</organism>
<dbReference type="GO" id="GO:0016757">
    <property type="term" value="F:glycosyltransferase activity"/>
    <property type="evidence" value="ECO:0007669"/>
    <property type="project" value="UniProtKB-KW"/>
</dbReference>
<keyword evidence="3 5" id="KW-0808">Transferase</keyword>
<comment type="similarity">
    <text evidence="1">Belongs to the glycosyltransferase 8 family.</text>
</comment>
<dbReference type="Gene3D" id="3.90.550.10">
    <property type="entry name" value="Spore Coat Polysaccharide Biosynthesis Protein SpsA, Chain A"/>
    <property type="match status" value="1"/>
</dbReference>
<reference evidence="6" key="1">
    <citation type="journal article" date="2015" name="PLoS Genet.">
        <title>Genome Sequence and Transcriptome Analyses of Chrysochromulina tobin: Metabolic Tools for Enhanced Algal Fitness in the Prominent Order Prymnesiales (Haptophyceae).</title>
        <authorList>
            <person name="Hovde B.T."/>
            <person name="Deodato C.R."/>
            <person name="Hunsperger H.M."/>
            <person name="Ryken S.A."/>
            <person name="Yost W."/>
            <person name="Jha R.K."/>
            <person name="Patterson J."/>
            <person name="Monnat R.J. Jr."/>
            <person name="Barlow S.B."/>
            <person name="Starkenburg S.R."/>
            <person name="Cattolico R.A."/>
        </authorList>
    </citation>
    <scope>NUCLEOTIDE SEQUENCE</scope>
    <source>
        <strain evidence="6">CCMP291</strain>
    </source>
</reference>